<evidence type="ECO:0000256" key="1">
    <source>
        <dbReference type="SAM" id="MobiDB-lite"/>
    </source>
</evidence>
<sequence length="67" mass="7435">MPKQYEKSAVLRAGLIIKDVGEIPKFKGDSVSRLRRHDPQHPHALRPRPQVSPGGDGVLGAIHRHLI</sequence>
<evidence type="ECO:0000313" key="2">
    <source>
        <dbReference type="EMBL" id="CAD6195947.1"/>
    </source>
</evidence>
<name>A0A8S1HH54_9PELO</name>
<evidence type="ECO:0000313" key="3">
    <source>
        <dbReference type="Proteomes" id="UP000835052"/>
    </source>
</evidence>
<organism evidence="2 3">
    <name type="scientific">Caenorhabditis auriculariae</name>
    <dbReference type="NCBI Taxonomy" id="2777116"/>
    <lineage>
        <taxon>Eukaryota</taxon>
        <taxon>Metazoa</taxon>
        <taxon>Ecdysozoa</taxon>
        <taxon>Nematoda</taxon>
        <taxon>Chromadorea</taxon>
        <taxon>Rhabditida</taxon>
        <taxon>Rhabditina</taxon>
        <taxon>Rhabditomorpha</taxon>
        <taxon>Rhabditoidea</taxon>
        <taxon>Rhabditidae</taxon>
        <taxon>Peloderinae</taxon>
        <taxon>Caenorhabditis</taxon>
    </lineage>
</organism>
<dbReference type="AlphaFoldDB" id="A0A8S1HH54"/>
<feature type="region of interest" description="Disordered" evidence="1">
    <location>
        <begin position="28"/>
        <end position="59"/>
    </location>
</feature>
<gene>
    <name evidence="2" type="ORF">CAUJ_LOCUS11865</name>
</gene>
<dbReference type="EMBL" id="CAJGYM010000063">
    <property type="protein sequence ID" value="CAD6195947.1"/>
    <property type="molecule type" value="Genomic_DNA"/>
</dbReference>
<protein>
    <submittedName>
        <fullName evidence="2">Uncharacterized protein</fullName>
    </submittedName>
</protein>
<proteinExistence type="predicted"/>
<dbReference type="Proteomes" id="UP000835052">
    <property type="component" value="Unassembled WGS sequence"/>
</dbReference>
<feature type="compositionally biased region" description="Basic and acidic residues" evidence="1">
    <location>
        <begin position="28"/>
        <end position="41"/>
    </location>
</feature>
<keyword evidence="3" id="KW-1185">Reference proteome</keyword>
<comment type="caution">
    <text evidence="2">The sequence shown here is derived from an EMBL/GenBank/DDBJ whole genome shotgun (WGS) entry which is preliminary data.</text>
</comment>
<reference evidence="2" key="1">
    <citation type="submission" date="2020-10" db="EMBL/GenBank/DDBJ databases">
        <authorList>
            <person name="Kikuchi T."/>
        </authorList>
    </citation>
    <scope>NUCLEOTIDE SEQUENCE</scope>
    <source>
        <strain evidence="2">NKZ352</strain>
    </source>
</reference>
<accession>A0A8S1HH54</accession>